<geneLocation type="plasmid" evidence="2">
    <name>pGui1</name>
</geneLocation>
<dbReference type="EMBL" id="KF648557">
    <property type="protein sequence ID" value="AGZ84932.1"/>
    <property type="molecule type" value="Genomic_DNA"/>
</dbReference>
<keyword evidence="2" id="KW-0614">Plasmid</keyword>
<dbReference type="RefSeq" id="WP_017858614.1">
    <property type="nucleotide sequence ID" value="NC_025136.1"/>
</dbReference>
<proteinExistence type="predicted"/>
<reference evidence="2" key="1">
    <citation type="submission" date="2013-09" db="EMBL/GenBank/DDBJ databases">
        <authorList>
            <person name="Huang L."/>
            <person name="Zeng L."/>
            <person name="Zhu Y."/>
            <person name="Guo X."/>
        </authorList>
    </citation>
    <scope>NUCLEOTIDE SEQUENCE</scope>
    <source>
        <strain evidence="2">Gui44</strain>
        <plasmid evidence="2">pGui1</plasmid>
    </source>
</reference>
<sequence length="478" mass="55400">MTEVVHYALVIAHAIESLPLSRAKRQLLSKITDLDIAGRINGFGGCIAKNKTLGEEVGLAETTVSKYIREMRREGYINSGEFHGHYRILNSSLHDTVVQERYEYNLQKQITKYTSLSSTNILESTNQSTGSAPYERTGDCINNQSTNQINNKEKVQTSSLSKITWENIFEHSKNLVSEEWGEYDHNPEKESAKIKSWKKLVPENPGVVLETLKKLIHIRRSEEYKADRFWGTIPLNLASTYSYKDIIKNTYNLLTQVGSKGPLVTENKKEVKTESKVIDPFKNEPTWEGFLVWAKERLSKTSNESLKQLRVKFENERLYIIGEINDSLKMIVSKYFNEEAKLKTEIKFVKEELQEKEQNFNSSKKLDPSNQDNQTQPNQESSISVDQSENQDIKTFSDYISVDKVIHEFMSHSSLKLNRPDLEEIRKLRISYDLEKIVIYDPLPERLKNHIRDYFYSHPQRMIALQFEEGKNKFHVAA</sequence>
<organism evidence="2">
    <name type="scientific">Leptospira interrogans serovar Canicola</name>
    <dbReference type="NCBI Taxonomy" id="211880"/>
    <lineage>
        <taxon>Bacteria</taxon>
        <taxon>Pseudomonadati</taxon>
        <taxon>Spirochaetota</taxon>
        <taxon>Spirochaetia</taxon>
        <taxon>Leptospirales</taxon>
        <taxon>Leptospiraceae</taxon>
        <taxon>Leptospira</taxon>
    </lineage>
</organism>
<reference evidence="2" key="2">
    <citation type="journal article" date="2014" name="PLoS Negl. Trop. Dis.">
        <title>Isolation and Characterization of Two Novel Plasmids from Pathogenic Leptospira interrogans Serogroup Canicola Serovar Canicola Strain Gui44.</title>
        <authorList>
            <person name="Zhu W.N."/>
            <person name="Huang L.L."/>
            <person name="Zeng L.B."/>
            <person name="Zhuang X.R."/>
            <person name="Chen C.Y."/>
            <person name="Wang Y.Z."/>
            <person name="Qin J.H."/>
            <person name="Zhu Y.Z."/>
            <person name="Guo X.K."/>
        </authorList>
    </citation>
    <scope>NUCLEOTIDE SEQUENCE</scope>
    <source>
        <strain evidence="2">Gui44</strain>
        <plasmid evidence="2">pGui1</plasmid>
    </source>
</reference>
<evidence type="ECO:0008006" key="3">
    <source>
        <dbReference type="Google" id="ProtNLM"/>
    </source>
</evidence>
<evidence type="ECO:0000256" key="1">
    <source>
        <dbReference type="SAM" id="MobiDB-lite"/>
    </source>
</evidence>
<protein>
    <recommendedName>
        <fullName evidence="3">DNA-binding protein</fullName>
    </recommendedName>
</protein>
<name>A0A067YC13_LEPIR</name>
<dbReference type="AlphaFoldDB" id="A0A067YC13"/>
<evidence type="ECO:0000313" key="2">
    <source>
        <dbReference type="EMBL" id="AGZ84932.1"/>
    </source>
</evidence>
<accession>A0A067YC13</accession>
<feature type="region of interest" description="Disordered" evidence="1">
    <location>
        <begin position="359"/>
        <end position="389"/>
    </location>
</feature>